<dbReference type="InterPro" id="IPR036069">
    <property type="entry name" value="DUF34/NIF3_sf"/>
</dbReference>
<dbReference type="STRING" id="126156.SAMN05421670_0012"/>
<evidence type="ECO:0000313" key="6">
    <source>
        <dbReference type="EMBL" id="SFQ74081.1"/>
    </source>
</evidence>
<evidence type="ECO:0000256" key="2">
    <source>
        <dbReference type="ARBA" id="ARBA00022112"/>
    </source>
</evidence>
<comment type="similarity">
    <text evidence="1 4">Belongs to the GTP cyclohydrolase I type 2/NIF3 family.</text>
</comment>
<dbReference type="InterPro" id="IPR017221">
    <property type="entry name" value="DUF34/NIF3_bac"/>
</dbReference>
<evidence type="ECO:0000256" key="4">
    <source>
        <dbReference type="PIRNR" id="PIRNR037489"/>
    </source>
</evidence>
<dbReference type="PIRSF" id="PIRSF037489">
    <property type="entry name" value="UCP037489_NIF3_YqfO"/>
    <property type="match status" value="1"/>
</dbReference>
<dbReference type="OrthoDB" id="9792792at2"/>
<dbReference type="GO" id="GO:0046872">
    <property type="term" value="F:metal ion binding"/>
    <property type="evidence" value="ECO:0007669"/>
    <property type="project" value="UniProtKB-UniRule"/>
</dbReference>
<protein>
    <recommendedName>
        <fullName evidence="2 4">GTP cyclohydrolase 1 type 2 homolog</fullName>
    </recommendedName>
</protein>
<dbReference type="RefSeq" id="WP_093538372.1">
    <property type="nucleotide sequence ID" value="NZ_FOXU01000010.1"/>
</dbReference>
<feature type="binding site" evidence="5">
    <location>
        <position position="67"/>
    </location>
    <ligand>
        <name>a divalent metal cation</name>
        <dbReference type="ChEBI" id="CHEBI:60240"/>
        <label>1</label>
    </ligand>
</feature>
<feature type="binding site" evidence="5">
    <location>
        <position position="332"/>
    </location>
    <ligand>
        <name>a divalent metal cation</name>
        <dbReference type="ChEBI" id="CHEBI:60240"/>
        <label>1</label>
    </ligand>
</feature>
<reference evidence="7" key="1">
    <citation type="submission" date="2016-10" db="EMBL/GenBank/DDBJ databases">
        <authorList>
            <person name="Varghese N."/>
            <person name="Submissions S."/>
        </authorList>
    </citation>
    <scope>NUCLEOTIDE SEQUENCE [LARGE SCALE GENOMIC DNA]</scope>
    <source>
        <strain evidence="7">DSM 11706</strain>
    </source>
</reference>
<dbReference type="SUPFAM" id="SSF102705">
    <property type="entry name" value="NIF3 (NGG1p interacting factor 3)-like"/>
    <property type="match status" value="1"/>
</dbReference>
<feature type="binding site" evidence="5">
    <location>
        <position position="335"/>
    </location>
    <ligand>
        <name>a divalent metal cation</name>
        <dbReference type="ChEBI" id="CHEBI:60240"/>
        <label>1</label>
    </ligand>
</feature>
<sequence length="372" mass="40518">MKETNGQHIISLFEQWAPKSLAVEGDPVGLQIGTLNKTITKVLVTLDVNLKTVEEAIVNGCELIIAHHPPIFRGLKNMRTDLPQGMLIEKLIKHDIAVYAAHTNLDIASGGVNDLLATALQLENINILEQTSSEQLMKLAVFTPKQSTELVRTALAIAGAGQIGDYTDCSFTSEGEGRFKPSSLATPFIGQANELAVVEEDKIEVVFPISMKSKVLKALLTSHPYEEPAYDLILLDLEVNEKGLGRIGTLLQSQTLADYAEIVKKQLNVPFVRVVGNLTKEVKKVAVLGGDGNKYIQSAKRAGADVFVTGDLYFHVAQDAEAIGLAVIDPGHHVEQIMKIGVAEYMTKVCMQHKLAVEFIPSNISTEPFQLI</sequence>
<keyword evidence="3 4" id="KW-0479">Metal-binding</keyword>
<dbReference type="NCBIfam" id="TIGR00486">
    <property type="entry name" value="YbgI_SA1388"/>
    <property type="match status" value="1"/>
</dbReference>
<dbReference type="Gene3D" id="3.30.70.120">
    <property type="match status" value="1"/>
</dbReference>
<evidence type="ECO:0000256" key="3">
    <source>
        <dbReference type="ARBA" id="ARBA00022723"/>
    </source>
</evidence>
<dbReference type="FunFam" id="3.40.1390.30:FF:000001">
    <property type="entry name" value="GTP cyclohydrolase 1 type 2"/>
    <property type="match status" value="1"/>
</dbReference>
<dbReference type="InterPro" id="IPR015867">
    <property type="entry name" value="N-reg_PII/ATP_PRibTrfase_C"/>
</dbReference>
<dbReference type="PANTHER" id="PTHR13799">
    <property type="entry name" value="NGG1 INTERACTING FACTOR 3"/>
    <property type="match status" value="1"/>
</dbReference>
<dbReference type="InterPro" id="IPR002678">
    <property type="entry name" value="DUF34/NIF3"/>
</dbReference>
<dbReference type="Pfam" id="PF01784">
    <property type="entry name" value="DUF34_NIF3"/>
    <property type="match status" value="1"/>
</dbReference>
<keyword evidence="7" id="KW-1185">Reference proteome</keyword>
<evidence type="ECO:0000256" key="5">
    <source>
        <dbReference type="PIRSR" id="PIRSR602678-1"/>
    </source>
</evidence>
<organism evidence="6 7">
    <name type="scientific">Psychrobacillus psychrotolerans</name>
    <dbReference type="NCBI Taxonomy" id="126156"/>
    <lineage>
        <taxon>Bacteria</taxon>
        <taxon>Bacillati</taxon>
        <taxon>Bacillota</taxon>
        <taxon>Bacilli</taxon>
        <taxon>Bacillales</taxon>
        <taxon>Bacillaceae</taxon>
        <taxon>Psychrobacillus</taxon>
    </lineage>
</organism>
<name>A0A1I6AZF5_9BACI</name>
<dbReference type="Gene3D" id="3.40.1390.30">
    <property type="entry name" value="NIF3 (NGG1p interacting factor 3)-like"/>
    <property type="match status" value="1"/>
</dbReference>
<feature type="binding site" evidence="5">
    <location>
        <position position="106"/>
    </location>
    <ligand>
        <name>a divalent metal cation</name>
        <dbReference type="ChEBI" id="CHEBI:60240"/>
        <label>1</label>
    </ligand>
</feature>
<dbReference type="AlphaFoldDB" id="A0A1I6AZF5"/>
<dbReference type="Proteomes" id="UP000198734">
    <property type="component" value="Unassembled WGS sequence"/>
</dbReference>
<dbReference type="EMBL" id="FOXU01000010">
    <property type="protein sequence ID" value="SFQ74081.1"/>
    <property type="molecule type" value="Genomic_DNA"/>
</dbReference>
<feature type="binding site" evidence="5">
    <location>
        <position position="68"/>
    </location>
    <ligand>
        <name>a divalent metal cation</name>
        <dbReference type="ChEBI" id="CHEBI:60240"/>
        <label>1</label>
    </ligand>
</feature>
<dbReference type="GO" id="GO:0005737">
    <property type="term" value="C:cytoplasm"/>
    <property type="evidence" value="ECO:0007669"/>
    <property type="project" value="TreeGrafter"/>
</dbReference>
<evidence type="ECO:0000313" key="7">
    <source>
        <dbReference type="Proteomes" id="UP000198734"/>
    </source>
</evidence>
<gene>
    <name evidence="6" type="ORF">SAMN05421670_0012</name>
</gene>
<evidence type="ECO:0000256" key="1">
    <source>
        <dbReference type="ARBA" id="ARBA00006964"/>
    </source>
</evidence>
<proteinExistence type="inferred from homology"/>
<dbReference type="PANTHER" id="PTHR13799:SF14">
    <property type="entry name" value="GTP CYCLOHYDROLASE 1 TYPE 2 HOMOLOG"/>
    <property type="match status" value="1"/>
</dbReference>
<accession>A0A1I6AZF5</accession>